<evidence type="ECO:0000313" key="8">
    <source>
        <dbReference type="Proteomes" id="UP001256827"/>
    </source>
</evidence>
<dbReference type="Pfam" id="PF03788">
    <property type="entry name" value="LrgA"/>
    <property type="match status" value="1"/>
</dbReference>
<dbReference type="PANTHER" id="PTHR33931:SF2">
    <property type="entry name" value="HOLIN-LIKE PROTEIN CIDA"/>
    <property type="match status" value="1"/>
</dbReference>
<dbReference type="RefSeq" id="WP_310770248.1">
    <property type="nucleotide sequence ID" value="NZ_CP134050.1"/>
</dbReference>
<feature type="transmembrane region" description="Helical" evidence="6">
    <location>
        <begin position="90"/>
        <end position="114"/>
    </location>
</feature>
<comment type="subcellular location">
    <subcellularLocation>
        <location evidence="1">Cell membrane</location>
        <topology evidence="1">Multi-pass membrane protein</topology>
    </subcellularLocation>
</comment>
<evidence type="ECO:0000256" key="6">
    <source>
        <dbReference type="SAM" id="Phobius"/>
    </source>
</evidence>
<feature type="transmembrane region" description="Helical" evidence="6">
    <location>
        <begin position="34"/>
        <end position="51"/>
    </location>
</feature>
<keyword evidence="4 6" id="KW-1133">Transmembrane helix</keyword>
<evidence type="ECO:0000256" key="5">
    <source>
        <dbReference type="ARBA" id="ARBA00023136"/>
    </source>
</evidence>
<keyword evidence="2" id="KW-1003">Cell membrane</keyword>
<dbReference type="EMBL" id="CP134050">
    <property type="protein sequence ID" value="WNC15982.1"/>
    <property type="molecule type" value="Genomic_DNA"/>
</dbReference>
<sequence length="123" mass="13585">MKKIIKIMAQAAFFVIVSMLMNALVAWLGINIPGSIIGMFVVFFLLQLKWIRLEWIEAGASFLLAELLLFFIPPSVGIISYQNLMLHEGVQIFFVIAIGTAIVMACSGLVAEAISKRKGHSRS</sequence>
<gene>
    <name evidence="7" type="ORF">RGB73_06605</name>
</gene>
<keyword evidence="3 6" id="KW-0812">Transmembrane</keyword>
<organism evidence="7 8">
    <name type="scientific">Brevibacillus brevis</name>
    <name type="common">Bacillus brevis</name>
    <dbReference type="NCBI Taxonomy" id="1393"/>
    <lineage>
        <taxon>Bacteria</taxon>
        <taxon>Bacillati</taxon>
        <taxon>Bacillota</taxon>
        <taxon>Bacilli</taxon>
        <taxon>Bacillales</taxon>
        <taxon>Paenibacillaceae</taxon>
        <taxon>Brevibacillus</taxon>
    </lineage>
</organism>
<dbReference type="Proteomes" id="UP001256827">
    <property type="component" value="Chromosome"/>
</dbReference>
<evidence type="ECO:0000256" key="1">
    <source>
        <dbReference type="ARBA" id="ARBA00004651"/>
    </source>
</evidence>
<dbReference type="NCBIfam" id="NF002460">
    <property type="entry name" value="PRK01658.1"/>
    <property type="match status" value="1"/>
</dbReference>
<evidence type="ECO:0000313" key="7">
    <source>
        <dbReference type="EMBL" id="WNC15982.1"/>
    </source>
</evidence>
<keyword evidence="8" id="KW-1185">Reference proteome</keyword>
<proteinExistence type="predicted"/>
<feature type="transmembrane region" description="Helical" evidence="6">
    <location>
        <begin position="7"/>
        <end position="28"/>
    </location>
</feature>
<evidence type="ECO:0000256" key="2">
    <source>
        <dbReference type="ARBA" id="ARBA00022475"/>
    </source>
</evidence>
<protein>
    <submittedName>
        <fullName evidence="7">CidA/LrgA family protein</fullName>
    </submittedName>
</protein>
<evidence type="ECO:0000256" key="4">
    <source>
        <dbReference type="ARBA" id="ARBA00022989"/>
    </source>
</evidence>
<feature type="transmembrane region" description="Helical" evidence="6">
    <location>
        <begin position="63"/>
        <end position="84"/>
    </location>
</feature>
<dbReference type="PANTHER" id="PTHR33931">
    <property type="entry name" value="HOLIN-LIKE PROTEIN CIDA-RELATED"/>
    <property type="match status" value="1"/>
</dbReference>
<keyword evidence="5 6" id="KW-0472">Membrane</keyword>
<dbReference type="InterPro" id="IPR005538">
    <property type="entry name" value="LrgA/CidA"/>
</dbReference>
<evidence type="ECO:0000256" key="3">
    <source>
        <dbReference type="ARBA" id="ARBA00022692"/>
    </source>
</evidence>
<reference evidence="7 8" key="1">
    <citation type="submission" date="2023-09" db="EMBL/GenBank/DDBJ databases">
        <title>Complete Genome and Methylome dissection of Bacillus brevis NEB573 original source of BbsI restriction endonuclease.</title>
        <authorList>
            <person name="Fomenkov A."/>
            <person name="Roberts R.D."/>
        </authorList>
    </citation>
    <scope>NUCLEOTIDE SEQUENCE [LARGE SCALE GENOMIC DNA]</scope>
    <source>
        <strain evidence="7 8">NEB573</strain>
    </source>
</reference>
<name>A0ABY9T797_BREBE</name>
<accession>A0ABY9T797</accession>